<dbReference type="InterPro" id="IPR037026">
    <property type="entry name" value="Vgr_OB-fold_dom_sf"/>
</dbReference>
<dbReference type="Pfam" id="PF05954">
    <property type="entry name" value="Phage_GPD"/>
    <property type="match status" value="1"/>
</dbReference>
<dbReference type="Gene3D" id="3.55.50.10">
    <property type="entry name" value="Baseplate protein-like domains"/>
    <property type="match status" value="1"/>
</dbReference>
<dbReference type="Gene3D" id="2.40.50.230">
    <property type="entry name" value="Gp5 N-terminal domain"/>
    <property type="match status" value="1"/>
</dbReference>
<comment type="caution">
    <text evidence="2">The sequence shown here is derived from an EMBL/GenBank/DDBJ whole genome shotgun (WGS) entry which is preliminary data.</text>
</comment>
<dbReference type="SUPFAM" id="SSF69279">
    <property type="entry name" value="Phage tail proteins"/>
    <property type="match status" value="1"/>
</dbReference>
<dbReference type="InterPro" id="IPR006531">
    <property type="entry name" value="Gp5/Vgr_OB"/>
</dbReference>
<evidence type="ECO:0000259" key="1">
    <source>
        <dbReference type="Pfam" id="PF04717"/>
    </source>
</evidence>
<dbReference type="InterPro" id="IPR047702">
    <property type="entry name" value="VgrG-rel"/>
</dbReference>
<gene>
    <name evidence="2" type="ORF">V1633_10800</name>
</gene>
<accession>A0ABU7RR61</accession>
<dbReference type="Proteomes" id="UP001332243">
    <property type="component" value="Unassembled WGS sequence"/>
</dbReference>
<proteinExistence type="predicted"/>
<dbReference type="EMBL" id="JAZGQK010000007">
    <property type="protein sequence ID" value="MEE6258977.1"/>
    <property type="molecule type" value="Genomic_DNA"/>
</dbReference>
<evidence type="ECO:0000313" key="2">
    <source>
        <dbReference type="EMBL" id="MEE6258977.1"/>
    </source>
</evidence>
<protein>
    <submittedName>
        <fullName evidence="2">VgrG-related protein</fullName>
    </submittedName>
</protein>
<evidence type="ECO:0000313" key="3">
    <source>
        <dbReference type="Proteomes" id="UP001332243"/>
    </source>
</evidence>
<sequence>MADQGRRLDGVVLTIDGRPLDTDLYSRLTLARVEESVHLPDEFALHFDDPHFELFDRGTFTVGTRVEIAFRAENDPVVVTVGEVTAMAVQPGVTGRHELVLSGLDLTHRLARGPKSRSFQRVTDADIATRIAGEYGLQPDVDGTGEVLEHVLQVGETDYAFLRRRAARIGFDFWISDRTFHFKRGPRASGTPPVLRWGGNLHHFTVRFASAERCDEVEVRGWDSLGKRAVTGRAGEGDPGTDAPAAEELAAAARRSFGRVTRSAGQFPVTDQAEADALARSFLLRTSAGEAVLRGEAAGDPLLGAGADVRVEQVGARLSGRYRVTSVEHSYGANRPYRTRFVCGGRDAASLADLVGGDRGGNGGGPRTGQGWGGLVTGIVTNNNDPERLGRVKVTLPTLSADDESTWARVVTPGAGARRGLQWLPEVDDEVLVGFEFGDLGRPVVLGGVWNRQDPPPQPDVAGGETVRARMLVSRVDSRLVFTDEPTASVELALGGGSCSLHLEQAESTLTGDQKLVVSASQVEIRATQKLQLSAAQVEITATGPLALSGKPIRLN</sequence>
<keyword evidence="3" id="KW-1185">Reference proteome</keyword>
<organism evidence="2 3">
    <name type="scientific">Plantactinospora sonchi</name>
    <dbReference type="NCBI Taxonomy" id="1544735"/>
    <lineage>
        <taxon>Bacteria</taxon>
        <taxon>Bacillati</taxon>
        <taxon>Actinomycetota</taxon>
        <taxon>Actinomycetes</taxon>
        <taxon>Micromonosporales</taxon>
        <taxon>Micromonosporaceae</taxon>
        <taxon>Plantactinospora</taxon>
    </lineage>
</organism>
<dbReference type="RefSeq" id="WP_331214094.1">
    <property type="nucleotide sequence ID" value="NZ_JAZGQK010000007.1"/>
</dbReference>
<name>A0ABU7RR61_9ACTN</name>
<feature type="domain" description="Gp5/Type VI secretion system Vgr protein OB-fold" evidence="1">
    <location>
        <begin position="376"/>
        <end position="450"/>
    </location>
</feature>
<dbReference type="NCBIfam" id="NF033848">
    <property type="entry name" value="VgrG_rel"/>
    <property type="match status" value="1"/>
</dbReference>
<reference evidence="2 3" key="1">
    <citation type="submission" date="2024-01" db="EMBL/GenBank/DDBJ databases">
        <title>Genome insights into Plantactinospora sonchi sp. nov.</title>
        <authorList>
            <person name="Wang L."/>
        </authorList>
    </citation>
    <scope>NUCLEOTIDE SEQUENCE [LARGE SCALE GENOMIC DNA]</scope>
    <source>
        <strain evidence="2 3">NEAU-QY2</strain>
    </source>
</reference>
<dbReference type="SUPFAM" id="SSF69255">
    <property type="entry name" value="gp5 N-terminal domain-like"/>
    <property type="match status" value="1"/>
</dbReference>
<dbReference type="Pfam" id="PF04717">
    <property type="entry name" value="Phage_base_V"/>
    <property type="match status" value="1"/>
</dbReference>